<protein>
    <submittedName>
        <fullName evidence="3">Os04g0643800 protein</fullName>
    </submittedName>
</protein>
<feature type="transmembrane region" description="Helical" evidence="2">
    <location>
        <begin position="58"/>
        <end position="75"/>
    </location>
</feature>
<keyword evidence="2" id="KW-0812">Transmembrane</keyword>
<feature type="region of interest" description="Disordered" evidence="1">
    <location>
        <begin position="126"/>
        <end position="198"/>
    </location>
</feature>
<dbReference type="PANTHER" id="PTHR33743:SF19">
    <property type="entry name" value="PROTEIN GOLVEN 6"/>
    <property type="match status" value="1"/>
</dbReference>
<keyword evidence="2" id="KW-0472">Membrane</keyword>
<feature type="compositionally biased region" description="Low complexity" evidence="1">
    <location>
        <begin position="128"/>
        <end position="142"/>
    </location>
</feature>
<sequence length="198" mass="21820">MAITWDHANAATAGKTEQLQGNLEKVTRTNPGIITEFRSGHTRTKLCLNMHTRTRTSLLALASLLLLLLATRAHGIRLDRQLHEAINNKEIMRDSKAEQSLNTARLMNKHCTSDGHCNSGKVQRPVVQAEAGAAAKQQQQNQSLERSGDANQQEQETAPRQQEKTSSTATATMTTYPDILDIAGMDYSPATRKPPIHN</sequence>
<dbReference type="InterPro" id="IPR049306">
    <property type="entry name" value="GLV1-2"/>
</dbReference>
<gene>
    <name evidence="3" type="ordered locus">Os04g0643800</name>
</gene>
<name>C7J1X8_ORYSJ</name>
<proteinExistence type="predicted"/>
<dbReference type="AlphaFoldDB" id="C7J1X8"/>
<dbReference type="KEGG" id="dosa:Os04g0643800"/>
<organism evidence="3 4">
    <name type="scientific">Oryza sativa subsp. japonica</name>
    <name type="common">Rice</name>
    <dbReference type="NCBI Taxonomy" id="39947"/>
    <lineage>
        <taxon>Eukaryota</taxon>
        <taxon>Viridiplantae</taxon>
        <taxon>Streptophyta</taxon>
        <taxon>Embryophyta</taxon>
        <taxon>Tracheophyta</taxon>
        <taxon>Spermatophyta</taxon>
        <taxon>Magnoliopsida</taxon>
        <taxon>Liliopsida</taxon>
        <taxon>Poales</taxon>
        <taxon>Poaceae</taxon>
        <taxon>BOP clade</taxon>
        <taxon>Oryzoideae</taxon>
        <taxon>Oryzeae</taxon>
        <taxon>Oryzinae</taxon>
        <taxon>Oryza</taxon>
        <taxon>Oryza sativa</taxon>
    </lineage>
</organism>
<reference evidence="3 4" key="1">
    <citation type="journal article" date="2005" name="Nature">
        <title>The map-based sequence of the rice genome.</title>
        <authorList>
            <consortium name="International rice genome sequencing project (IRGSP)"/>
            <person name="Matsumoto T."/>
            <person name="Wu J."/>
            <person name="Kanamori H."/>
            <person name="Katayose Y."/>
            <person name="Fujisawa M."/>
            <person name="Namiki N."/>
            <person name="Mizuno H."/>
            <person name="Yamamoto K."/>
            <person name="Antonio B.A."/>
            <person name="Baba T."/>
            <person name="Sakata K."/>
            <person name="Nagamura Y."/>
            <person name="Aoki H."/>
            <person name="Arikawa K."/>
            <person name="Arita K."/>
            <person name="Bito T."/>
            <person name="Chiden Y."/>
            <person name="Fujitsuka N."/>
            <person name="Fukunaka R."/>
            <person name="Hamada M."/>
            <person name="Harada C."/>
            <person name="Hayashi A."/>
            <person name="Hijishita S."/>
            <person name="Honda M."/>
            <person name="Hosokawa S."/>
            <person name="Ichikawa Y."/>
            <person name="Idonuma A."/>
            <person name="Iijima M."/>
            <person name="Ikeda M."/>
            <person name="Ikeno M."/>
            <person name="Ito K."/>
            <person name="Ito S."/>
            <person name="Ito T."/>
            <person name="Ito Y."/>
            <person name="Ito Y."/>
            <person name="Iwabuchi A."/>
            <person name="Kamiya K."/>
            <person name="Karasawa W."/>
            <person name="Kurita K."/>
            <person name="Katagiri S."/>
            <person name="Kikuta A."/>
            <person name="Kobayashi H."/>
            <person name="Kobayashi N."/>
            <person name="Machita K."/>
            <person name="Maehara T."/>
            <person name="Masukawa M."/>
            <person name="Mizubayashi T."/>
            <person name="Mukai Y."/>
            <person name="Nagasaki H."/>
            <person name="Nagata Y."/>
            <person name="Naito S."/>
            <person name="Nakashima M."/>
            <person name="Nakama Y."/>
            <person name="Nakamichi Y."/>
            <person name="Nakamura M."/>
            <person name="Meguro A."/>
            <person name="Negishi M."/>
            <person name="Ohta I."/>
            <person name="Ohta T."/>
            <person name="Okamoto M."/>
            <person name="Ono N."/>
            <person name="Saji S."/>
            <person name="Sakaguchi M."/>
            <person name="Sakai K."/>
            <person name="Shibata M."/>
            <person name="Shimokawa T."/>
            <person name="Song J."/>
            <person name="Takazaki Y."/>
            <person name="Terasawa K."/>
            <person name="Tsugane M."/>
            <person name="Tsuji K."/>
            <person name="Ueda S."/>
            <person name="Waki K."/>
            <person name="Yamagata H."/>
            <person name="Yamamoto M."/>
            <person name="Yamamoto S."/>
            <person name="Yamane H."/>
            <person name="Yoshiki S."/>
            <person name="Yoshihara R."/>
            <person name="Yukawa K."/>
            <person name="Zhong H."/>
            <person name="Yano M."/>
            <person name="Yuan Q."/>
            <person name="Ouyang S."/>
            <person name="Liu J."/>
            <person name="Jones K.M."/>
            <person name="Gansberger K."/>
            <person name="Moffat K."/>
            <person name="Hill J."/>
            <person name="Bera J."/>
            <person name="Fadrosh D."/>
            <person name="Jin S."/>
            <person name="Johri S."/>
            <person name="Kim M."/>
            <person name="Overton L."/>
            <person name="Reardon M."/>
            <person name="Tsitrin T."/>
            <person name="Vuong H."/>
            <person name="Weaver B."/>
            <person name="Ciecko A."/>
            <person name="Tallon L."/>
            <person name="Jackson J."/>
            <person name="Pai G."/>
            <person name="Aken S.V."/>
            <person name="Utterback T."/>
            <person name="Reidmuller S."/>
            <person name="Feldblyum T."/>
            <person name="Hsiao J."/>
            <person name="Zismann V."/>
            <person name="Iobst S."/>
            <person name="de Vazeille A.R."/>
            <person name="Buell C.R."/>
            <person name="Ying K."/>
            <person name="Li Y."/>
            <person name="Lu T."/>
            <person name="Huang Y."/>
            <person name="Zhao Q."/>
            <person name="Feng Q."/>
            <person name="Zhang L."/>
            <person name="Zhu J."/>
            <person name="Weng Q."/>
            <person name="Mu J."/>
            <person name="Lu Y."/>
            <person name="Fan D."/>
            <person name="Liu Y."/>
            <person name="Guan J."/>
            <person name="Zhang Y."/>
            <person name="Yu S."/>
            <person name="Liu X."/>
            <person name="Zhang Y."/>
            <person name="Hong G."/>
            <person name="Han B."/>
            <person name="Choisne N."/>
            <person name="Demange N."/>
            <person name="Orjeda G."/>
            <person name="Samain S."/>
            <person name="Cattolico L."/>
            <person name="Pelletier E."/>
            <person name="Couloux A."/>
            <person name="Segurens B."/>
            <person name="Wincker P."/>
            <person name="D'Hont A."/>
            <person name="Scarpelli C."/>
            <person name="Weissenbach J."/>
            <person name="Salanoubat M."/>
            <person name="Quetier F."/>
            <person name="Yu Y."/>
            <person name="Kim H.R."/>
            <person name="Rambo T."/>
            <person name="Currie J."/>
            <person name="Collura K."/>
            <person name="Luo M."/>
            <person name="Yang T."/>
            <person name="Ammiraju J.S.S."/>
            <person name="Engler F."/>
            <person name="Soderlund C."/>
            <person name="Wing R.A."/>
            <person name="Palmer L.E."/>
            <person name="de la Bastide M."/>
            <person name="Spiegel L."/>
            <person name="Nascimento L."/>
            <person name="Zutavern T."/>
            <person name="O'Shaughnessy A."/>
            <person name="Dike S."/>
            <person name="Dedhia N."/>
            <person name="Preston R."/>
            <person name="Balija V."/>
            <person name="McCombie W.R."/>
            <person name="Chow T."/>
            <person name="Chen H."/>
            <person name="Chung M."/>
            <person name="Chen C."/>
            <person name="Shaw J."/>
            <person name="Wu H."/>
            <person name="Hsiao K."/>
            <person name="Chao Y."/>
            <person name="Chu M."/>
            <person name="Cheng C."/>
            <person name="Hour A."/>
            <person name="Lee P."/>
            <person name="Lin S."/>
            <person name="Lin Y."/>
            <person name="Liou J."/>
            <person name="Liu S."/>
            <person name="Hsing Y."/>
            <person name="Raghuvanshi S."/>
            <person name="Mohanty A."/>
            <person name="Bharti A.K."/>
            <person name="Gaur A."/>
            <person name="Gupta V."/>
            <person name="Kumar D."/>
            <person name="Ravi V."/>
            <person name="Vij S."/>
            <person name="Kapur A."/>
            <person name="Khurana P."/>
            <person name="Khurana P."/>
            <person name="Khurana J.P."/>
            <person name="Tyagi A.K."/>
            <person name="Gaikwad K."/>
            <person name="Singh A."/>
            <person name="Dalal V."/>
            <person name="Srivastava S."/>
            <person name="Dixit A."/>
            <person name="Pal A.K."/>
            <person name="Ghazi I.A."/>
            <person name="Yadav M."/>
            <person name="Pandit A."/>
            <person name="Bhargava A."/>
            <person name="Sureshbabu K."/>
            <person name="Batra K."/>
            <person name="Sharma T.R."/>
            <person name="Mohapatra T."/>
            <person name="Singh N.K."/>
            <person name="Messing J."/>
            <person name="Nelson A.B."/>
            <person name="Fuks G."/>
            <person name="Kavchok S."/>
            <person name="Keizer G."/>
            <person name="Linton E."/>
            <person name="Llaca V."/>
            <person name="Song R."/>
            <person name="Tanyolac B."/>
            <person name="Young S."/>
            <person name="Ho-Il K."/>
            <person name="Hahn J.H."/>
            <person name="Sangsakoo G."/>
            <person name="Vanavichit A."/>
            <person name="de Mattos Luiz.A.T."/>
            <person name="Zimmer P.D."/>
            <person name="Malone G."/>
            <person name="Dellagostin O."/>
            <person name="de Oliveira A.C."/>
            <person name="Bevan M."/>
            <person name="Bancroft I."/>
            <person name="Minx P."/>
            <person name="Cordum H."/>
            <person name="Wilson R."/>
            <person name="Cheng Z."/>
            <person name="Jin W."/>
            <person name="Jiang J."/>
            <person name="Leong S.A."/>
            <person name="Iwama H."/>
            <person name="Gojobori T."/>
            <person name="Itoh T."/>
            <person name="Niimura Y."/>
            <person name="Fujii Y."/>
            <person name="Habara T."/>
            <person name="Sakai H."/>
            <person name="Sato Y."/>
            <person name="Wilson G."/>
            <person name="Kumar K."/>
            <person name="McCouch S."/>
            <person name="Juretic N."/>
            <person name="Hoen D."/>
            <person name="Wright S."/>
            <person name="Bruskiewich R."/>
            <person name="Bureau T."/>
            <person name="Miyao A."/>
            <person name="Hirochika H."/>
            <person name="Nishikawa T."/>
            <person name="Kadowaki K."/>
            <person name="Sugiura M."/>
            <person name="Burr B."/>
            <person name="Sasaki T."/>
        </authorList>
    </citation>
    <scope>NUCLEOTIDE SEQUENCE [LARGE SCALE GENOMIC DNA]</scope>
    <source>
        <strain evidence="4">cv. Nipponbare</strain>
    </source>
</reference>
<accession>C7J1X8</accession>
<dbReference type="Proteomes" id="UP000000763">
    <property type="component" value="Chromosome 4"/>
</dbReference>
<dbReference type="PANTHER" id="PTHR33743">
    <property type="entry name" value="PROTEIN GOLVEN 6-RELATED"/>
    <property type="match status" value="1"/>
</dbReference>
<evidence type="ECO:0000256" key="2">
    <source>
        <dbReference type="SAM" id="Phobius"/>
    </source>
</evidence>
<dbReference type="EMBL" id="AP008210">
    <property type="protein sequence ID" value="BAH92845.1"/>
    <property type="molecule type" value="Genomic_DNA"/>
</dbReference>
<dbReference type="Pfam" id="PF21529">
    <property type="entry name" value="GLV1-2"/>
    <property type="match status" value="1"/>
</dbReference>
<evidence type="ECO:0000313" key="3">
    <source>
        <dbReference type="EMBL" id="BAH92845.1"/>
    </source>
</evidence>
<feature type="compositionally biased region" description="Low complexity" evidence="1">
    <location>
        <begin position="165"/>
        <end position="175"/>
    </location>
</feature>
<reference evidence="4" key="2">
    <citation type="journal article" date="2008" name="Nucleic Acids Res.">
        <title>The rice annotation project database (RAP-DB): 2008 update.</title>
        <authorList>
            <consortium name="The rice annotation project (RAP)"/>
        </authorList>
    </citation>
    <scope>GENOME REANNOTATION</scope>
    <source>
        <strain evidence="4">cv. Nipponbare</strain>
    </source>
</reference>
<evidence type="ECO:0000313" key="4">
    <source>
        <dbReference type="Proteomes" id="UP000000763"/>
    </source>
</evidence>
<keyword evidence="2" id="KW-1133">Transmembrane helix</keyword>
<evidence type="ECO:0000256" key="1">
    <source>
        <dbReference type="SAM" id="MobiDB-lite"/>
    </source>
</evidence>
<feature type="compositionally biased region" description="Polar residues" evidence="1">
    <location>
        <begin position="143"/>
        <end position="160"/>
    </location>
</feature>